<keyword evidence="2" id="KW-1185">Reference proteome</keyword>
<name>A0ABQ9JE25_9CUCU</name>
<evidence type="ECO:0000313" key="1">
    <source>
        <dbReference type="EMBL" id="KAJ8976446.1"/>
    </source>
</evidence>
<proteinExistence type="predicted"/>
<sequence length="97" mass="10951">MESFQNKKQKTEALRILCIWRRGAKEEIVSLRWTDTLTFYERPGRFAQDQGGAGEDRCGAVGAGKKGPLEAYLPGFSHPISTTTTYVSYYFTLLLKP</sequence>
<evidence type="ECO:0000313" key="2">
    <source>
        <dbReference type="Proteomes" id="UP001162164"/>
    </source>
</evidence>
<organism evidence="1 2">
    <name type="scientific">Molorchus minor</name>
    <dbReference type="NCBI Taxonomy" id="1323400"/>
    <lineage>
        <taxon>Eukaryota</taxon>
        <taxon>Metazoa</taxon>
        <taxon>Ecdysozoa</taxon>
        <taxon>Arthropoda</taxon>
        <taxon>Hexapoda</taxon>
        <taxon>Insecta</taxon>
        <taxon>Pterygota</taxon>
        <taxon>Neoptera</taxon>
        <taxon>Endopterygota</taxon>
        <taxon>Coleoptera</taxon>
        <taxon>Polyphaga</taxon>
        <taxon>Cucujiformia</taxon>
        <taxon>Chrysomeloidea</taxon>
        <taxon>Cerambycidae</taxon>
        <taxon>Lamiinae</taxon>
        <taxon>Monochamini</taxon>
        <taxon>Molorchus</taxon>
    </lineage>
</organism>
<gene>
    <name evidence="1" type="ORF">NQ317_016065</name>
</gene>
<reference evidence="1" key="1">
    <citation type="journal article" date="2023" name="Insect Mol. Biol.">
        <title>Genome sequencing provides insights into the evolution of gene families encoding plant cell wall-degrading enzymes in longhorned beetles.</title>
        <authorList>
            <person name="Shin N.R."/>
            <person name="Okamura Y."/>
            <person name="Kirsch R."/>
            <person name="Pauchet Y."/>
        </authorList>
    </citation>
    <scope>NUCLEOTIDE SEQUENCE</scope>
    <source>
        <strain evidence="1">MMC_N1</strain>
    </source>
</reference>
<dbReference type="EMBL" id="JAPWTJ010000671">
    <property type="protein sequence ID" value="KAJ8976446.1"/>
    <property type="molecule type" value="Genomic_DNA"/>
</dbReference>
<dbReference type="Proteomes" id="UP001162164">
    <property type="component" value="Unassembled WGS sequence"/>
</dbReference>
<comment type="caution">
    <text evidence="1">The sequence shown here is derived from an EMBL/GenBank/DDBJ whole genome shotgun (WGS) entry which is preliminary data.</text>
</comment>
<protein>
    <submittedName>
        <fullName evidence="1">Uncharacterized protein</fullName>
    </submittedName>
</protein>
<accession>A0ABQ9JE25</accession>